<dbReference type="EMBL" id="JAASQR010000002">
    <property type="protein sequence ID" value="NIJ16213.1"/>
    <property type="molecule type" value="Genomic_DNA"/>
</dbReference>
<name>A0A846M3R9_9SPHN</name>
<protein>
    <recommendedName>
        <fullName evidence="3">Gellan polysaccharide biosynthesis protein GelF</fullName>
    </recommendedName>
</protein>
<dbReference type="AlphaFoldDB" id="A0A846M3R9"/>
<accession>A0A846M3R9</accession>
<evidence type="ECO:0008006" key="3">
    <source>
        <dbReference type="Google" id="ProtNLM"/>
    </source>
</evidence>
<keyword evidence="2" id="KW-1185">Reference proteome</keyword>
<sequence>MPTMLRAQTSGVQINRLDDDSRIKTMGLTATAGLDLLYDDNVYRVDDRVEDPTDDLIVTPWVELAYGKPIGRHDLLLRGRLGYDRFISEGQRSKLRIDTEAKAVIRFGATCSITPLASYRQQRADYGDLNQQTENLQRFTTFGADLNCERPGLFPVASYRRDMARNDDAFDYADQTSDSFLGGIGYHKPSLGTITAFYERVNSDRRTLGIENRINSWGLKFQRSVSPITQVDAELRWLDVASDSAAVGSYDGLGWDVSLSSSILPRLKLTATTQRDIVNDSLIASGFAIRTRHRLEGEFAISELTSAGLYAELERRKFRQDAALRPFSIMADRNRRFGGTLKRKLSDRADVVLDAQHYVRRTDTSVANFSGTQVTLGAALRF</sequence>
<organism evidence="1 2">
    <name type="scientific">Sphingobium vermicomposti</name>
    <dbReference type="NCBI Taxonomy" id="529005"/>
    <lineage>
        <taxon>Bacteria</taxon>
        <taxon>Pseudomonadati</taxon>
        <taxon>Pseudomonadota</taxon>
        <taxon>Alphaproteobacteria</taxon>
        <taxon>Sphingomonadales</taxon>
        <taxon>Sphingomonadaceae</taxon>
        <taxon>Sphingobium</taxon>
    </lineage>
</organism>
<proteinExistence type="predicted"/>
<reference evidence="1 2" key="1">
    <citation type="submission" date="2020-03" db="EMBL/GenBank/DDBJ databases">
        <title>Genomic Encyclopedia of Type Strains, Phase IV (KMG-IV): sequencing the most valuable type-strain genomes for metagenomic binning, comparative biology and taxonomic classification.</title>
        <authorList>
            <person name="Goeker M."/>
        </authorList>
    </citation>
    <scope>NUCLEOTIDE SEQUENCE [LARGE SCALE GENOMIC DNA]</scope>
    <source>
        <strain evidence="1 2">DSM 21299</strain>
    </source>
</reference>
<evidence type="ECO:0000313" key="2">
    <source>
        <dbReference type="Proteomes" id="UP000576821"/>
    </source>
</evidence>
<gene>
    <name evidence="1" type="ORF">FHS54_001179</name>
</gene>
<evidence type="ECO:0000313" key="1">
    <source>
        <dbReference type="EMBL" id="NIJ16213.1"/>
    </source>
</evidence>
<comment type="caution">
    <text evidence="1">The sequence shown here is derived from an EMBL/GenBank/DDBJ whole genome shotgun (WGS) entry which is preliminary data.</text>
</comment>
<dbReference type="Proteomes" id="UP000576821">
    <property type="component" value="Unassembled WGS sequence"/>
</dbReference>